<evidence type="ECO:0000313" key="2">
    <source>
        <dbReference type="EMBL" id="RZF61526.1"/>
    </source>
</evidence>
<dbReference type="AlphaFoldDB" id="A0A4Q6XY98"/>
<feature type="transmembrane region" description="Helical" evidence="1">
    <location>
        <begin position="80"/>
        <end position="98"/>
    </location>
</feature>
<keyword evidence="3" id="KW-1185">Reference proteome</keyword>
<gene>
    <name evidence="2" type="ORF">EWE74_01390</name>
</gene>
<keyword evidence="1" id="KW-0472">Membrane</keyword>
<name>A0A4Q6XY98_9SPHI</name>
<organism evidence="2 3">
    <name type="scientific">Sphingobacterium corticibacterium</name>
    <dbReference type="NCBI Taxonomy" id="2484746"/>
    <lineage>
        <taxon>Bacteria</taxon>
        <taxon>Pseudomonadati</taxon>
        <taxon>Bacteroidota</taxon>
        <taxon>Sphingobacteriia</taxon>
        <taxon>Sphingobacteriales</taxon>
        <taxon>Sphingobacteriaceae</taxon>
        <taxon>Sphingobacterium</taxon>
    </lineage>
</organism>
<dbReference type="RefSeq" id="WP_130139755.1">
    <property type="nucleotide sequence ID" value="NZ_SGIT01000001.1"/>
</dbReference>
<reference evidence="2 3" key="1">
    <citation type="submission" date="2019-02" db="EMBL/GenBank/DDBJ databases">
        <authorList>
            <person name="Li Y."/>
        </authorList>
    </citation>
    <scope>NUCLEOTIDE SEQUENCE [LARGE SCALE GENOMIC DNA]</scope>
    <source>
        <strain evidence="2 3">30C10-4-7</strain>
    </source>
</reference>
<keyword evidence="1" id="KW-0812">Transmembrane</keyword>
<protein>
    <submittedName>
        <fullName evidence="2">Uncharacterized protein</fullName>
    </submittedName>
</protein>
<evidence type="ECO:0000313" key="3">
    <source>
        <dbReference type="Proteomes" id="UP000292855"/>
    </source>
</evidence>
<evidence type="ECO:0000256" key="1">
    <source>
        <dbReference type="SAM" id="Phobius"/>
    </source>
</evidence>
<dbReference type="OrthoDB" id="1345370at2"/>
<accession>A0A4Q6XY98</accession>
<keyword evidence="1" id="KW-1133">Transmembrane helix</keyword>
<comment type="caution">
    <text evidence="2">The sequence shown here is derived from an EMBL/GenBank/DDBJ whole genome shotgun (WGS) entry which is preliminary data.</text>
</comment>
<dbReference type="Proteomes" id="UP000292855">
    <property type="component" value="Unassembled WGS sequence"/>
</dbReference>
<proteinExistence type="predicted"/>
<dbReference type="EMBL" id="SGIT01000001">
    <property type="protein sequence ID" value="RZF61526.1"/>
    <property type="molecule type" value="Genomic_DNA"/>
</dbReference>
<sequence length="221" mass="25050">MNVSKELIAKYHQGLCSDEERALVEAWLNSDSEEELSTTLEIEQKKVIKAEIWSSVKTNTIAQSEKKSLPRINKVRFRSIYRGAAAILAVSFLCVWLLRDGRILQEEKISRKAVLSGKIKDDVNLVLGEDSKASFINNLERINFCGTVKVTVNKTMKLVFSATHADDKIEHRKELVVNAGETYFALELSENEDREIIVKSERELSELPPILQNSLRAQFGI</sequence>